<proteinExistence type="predicted"/>
<protein>
    <submittedName>
        <fullName evidence="1 3">Uncharacterized protein</fullName>
    </submittedName>
</protein>
<sequence>MEVVELPRLFLIDRPGLRSIQQRWQYDSFVHLEFDAEVETVSIPDDVLHAFEGLAGFNNPVGDLIVDFGAVGEADAQVSELVLEFQLSAVDIDAGCIVRGIELWLTHDHQFLRVDYQSEIFASGREEVHALLKVPFCSCIERTVVSKEKFVDDGCGYTRLGVQLLFIEELAIHPVGDVNFGAFVMVGVH</sequence>
<evidence type="ECO:0000313" key="1">
    <source>
        <dbReference type="EMBL" id="VDM01097.1"/>
    </source>
</evidence>
<organism evidence="3">
    <name type="scientific">Schistocephalus solidus</name>
    <name type="common">Tapeworm</name>
    <dbReference type="NCBI Taxonomy" id="70667"/>
    <lineage>
        <taxon>Eukaryota</taxon>
        <taxon>Metazoa</taxon>
        <taxon>Spiralia</taxon>
        <taxon>Lophotrochozoa</taxon>
        <taxon>Platyhelminthes</taxon>
        <taxon>Cestoda</taxon>
        <taxon>Eucestoda</taxon>
        <taxon>Diphyllobothriidea</taxon>
        <taxon>Diphyllobothriidae</taxon>
        <taxon>Schistocephalus</taxon>
    </lineage>
</organism>
<dbReference type="WBParaSite" id="SSLN_0001526901-mRNA-1">
    <property type="protein sequence ID" value="SSLN_0001526901-mRNA-1"/>
    <property type="gene ID" value="SSLN_0001526901"/>
</dbReference>
<dbReference type="EMBL" id="UYSU01039239">
    <property type="protein sequence ID" value="VDM01097.1"/>
    <property type="molecule type" value="Genomic_DNA"/>
</dbReference>
<name>A0A183TE13_SCHSO</name>
<keyword evidence="2" id="KW-1185">Reference proteome</keyword>
<evidence type="ECO:0000313" key="3">
    <source>
        <dbReference type="WBParaSite" id="SSLN_0001526901-mRNA-1"/>
    </source>
</evidence>
<reference evidence="1 2" key="2">
    <citation type="submission" date="2018-11" db="EMBL/GenBank/DDBJ databases">
        <authorList>
            <consortium name="Pathogen Informatics"/>
        </authorList>
    </citation>
    <scope>NUCLEOTIDE SEQUENCE [LARGE SCALE GENOMIC DNA]</scope>
    <source>
        <strain evidence="1 2">NST_G2</strain>
    </source>
</reference>
<dbReference type="AlphaFoldDB" id="A0A183TE13"/>
<evidence type="ECO:0000313" key="2">
    <source>
        <dbReference type="Proteomes" id="UP000275846"/>
    </source>
</evidence>
<dbReference type="Proteomes" id="UP000275846">
    <property type="component" value="Unassembled WGS sequence"/>
</dbReference>
<gene>
    <name evidence="1" type="ORF">SSLN_LOCUS14711</name>
</gene>
<reference evidence="3" key="1">
    <citation type="submission" date="2016-06" db="UniProtKB">
        <authorList>
            <consortium name="WormBaseParasite"/>
        </authorList>
    </citation>
    <scope>IDENTIFICATION</scope>
</reference>
<dbReference type="OrthoDB" id="6310407at2759"/>
<accession>A0A183TE13</accession>